<dbReference type="AlphaFoldDB" id="A0A8J8B3E7"/>
<reference evidence="2" key="2">
    <citation type="submission" date="2021-04" db="EMBL/GenBank/DDBJ databases">
        <authorList>
            <person name="Liu J."/>
        </authorList>
    </citation>
    <scope>NUCLEOTIDE SEQUENCE</scope>
    <source>
        <strain evidence="2">BAD-6</strain>
    </source>
</reference>
<protein>
    <recommendedName>
        <fullName evidence="4">Copper amine oxidase-like N-terminal domain-containing protein</fullName>
    </recommendedName>
</protein>
<name>A0A8J8B3E7_9FIRM</name>
<organism evidence="2 3">
    <name type="scientific">Sinanaerobacter chloroacetimidivorans</name>
    <dbReference type="NCBI Taxonomy" id="2818044"/>
    <lineage>
        <taxon>Bacteria</taxon>
        <taxon>Bacillati</taxon>
        <taxon>Bacillota</taxon>
        <taxon>Clostridia</taxon>
        <taxon>Peptostreptococcales</taxon>
        <taxon>Anaerovoracaceae</taxon>
        <taxon>Sinanaerobacter</taxon>
    </lineage>
</organism>
<gene>
    <name evidence="2" type="ORF">KCX82_17460</name>
</gene>
<feature type="chain" id="PRO_5035242600" description="Copper amine oxidase-like N-terminal domain-containing protein" evidence="1">
    <location>
        <begin position="28"/>
        <end position="321"/>
    </location>
</feature>
<feature type="signal peptide" evidence="1">
    <location>
        <begin position="1"/>
        <end position="27"/>
    </location>
</feature>
<accession>A0A8J8B3E7</accession>
<dbReference type="EMBL" id="JAGSND010000015">
    <property type="protein sequence ID" value="MBR0599677.1"/>
    <property type="molecule type" value="Genomic_DNA"/>
</dbReference>
<dbReference type="Proteomes" id="UP000675664">
    <property type="component" value="Unassembled WGS sequence"/>
</dbReference>
<sequence length="321" mass="35210">MKKTLSILKIIILSVVIASLTFAPAFASVTNGEELNVISPDSGYKILVPDFVELKEVIVGGESIIAVVMKTPQIDKDGKYPIFEIVTTDKDAYKVESFPGIMTEGQIGDFSGIFKDGKVMYNPTFMISEDLKNEDLVYCFDFSVFDKNDNYIFGASDINFVFTNDAASSASEPVQVQEKTAKPTSAKVVINGKQVAFEAYSIDNNNYFKLRDLAMSINGTEKQFQVGWDAAKNAINLISKTGYTAVGNELAVSQNLTSKKAVSTNSKIYVNGEEVKLTAYNIGGNNYFKLRDIAKVFDFGVTWDGKLNMIGIDTASGYTEN</sequence>
<keyword evidence="1" id="KW-0732">Signal</keyword>
<proteinExistence type="predicted"/>
<evidence type="ECO:0008006" key="4">
    <source>
        <dbReference type="Google" id="ProtNLM"/>
    </source>
</evidence>
<keyword evidence="3" id="KW-1185">Reference proteome</keyword>
<evidence type="ECO:0000313" key="3">
    <source>
        <dbReference type="Proteomes" id="UP000675664"/>
    </source>
</evidence>
<reference evidence="2" key="1">
    <citation type="submission" date="2021-04" db="EMBL/GenBank/DDBJ databases">
        <title>Sinoanaerobacter chloroacetimidivorans sp. nov., an obligate anaerobic bacterium isolated from anaerobic sludge.</title>
        <authorList>
            <person name="Bao Y."/>
        </authorList>
    </citation>
    <scope>NUCLEOTIDE SEQUENCE</scope>
    <source>
        <strain evidence="2">BAD-6</strain>
    </source>
</reference>
<comment type="caution">
    <text evidence="2">The sequence shown here is derived from an EMBL/GenBank/DDBJ whole genome shotgun (WGS) entry which is preliminary data.</text>
</comment>
<evidence type="ECO:0000256" key="1">
    <source>
        <dbReference type="SAM" id="SignalP"/>
    </source>
</evidence>
<evidence type="ECO:0000313" key="2">
    <source>
        <dbReference type="EMBL" id="MBR0599677.1"/>
    </source>
</evidence>
<dbReference type="RefSeq" id="WP_227019816.1">
    <property type="nucleotide sequence ID" value="NZ_JAGSND010000015.1"/>
</dbReference>